<dbReference type="Proteomes" id="UP001589896">
    <property type="component" value="Unassembled WGS sequence"/>
</dbReference>
<proteinExistence type="predicted"/>
<dbReference type="InterPro" id="IPR001296">
    <property type="entry name" value="Glyco_trans_1"/>
</dbReference>
<name>A0ABV6RNE1_9GAMM</name>
<dbReference type="PANTHER" id="PTHR12526:SF630">
    <property type="entry name" value="GLYCOSYLTRANSFERASE"/>
    <property type="match status" value="1"/>
</dbReference>
<dbReference type="PANTHER" id="PTHR12526">
    <property type="entry name" value="GLYCOSYLTRANSFERASE"/>
    <property type="match status" value="1"/>
</dbReference>
<evidence type="ECO:0000313" key="2">
    <source>
        <dbReference type="EMBL" id="MFC0678510.1"/>
    </source>
</evidence>
<keyword evidence="2" id="KW-0328">Glycosyltransferase</keyword>
<organism evidence="2 3">
    <name type="scientific">Lysobacter korlensis</name>
    <dbReference type="NCBI Taxonomy" id="553636"/>
    <lineage>
        <taxon>Bacteria</taxon>
        <taxon>Pseudomonadati</taxon>
        <taxon>Pseudomonadota</taxon>
        <taxon>Gammaproteobacteria</taxon>
        <taxon>Lysobacterales</taxon>
        <taxon>Lysobacteraceae</taxon>
        <taxon>Lysobacter</taxon>
    </lineage>
</organism>
<keyword evidence="3" id="KW-1185">Reference proteome</keyword>
<evidence type="ECO:0000313" key="3">
    <source>
        <dbReference type="Proteomes" id="UP001589896"/>
    </source>
</evidence>
<dbReference type="Pfam" id="PF00534">
    <property type="entry name" value="Glycos_transf_1"/>
    <property type="match status" value="1"/>
</dbReference>
<protein>
    <submittedName>
        <fullName evidence="2">Glycosyltransferase</fullName>
        <ecNumber evidence="2">2.4.-.-</ecNumber>
    </submittedName>
</protein>
<sequence length="483" mass="54488">MSDARLPEGRHFALTWTVPETYGGQTSSMLHRSRAFVQVGGVPVDVLTFDPRADYPAFGQRLRERRELIDGMRLLNVWDWLRDAKVARRPEPLGSPQRVFTPLGADPAYRSERRDGVEVLRTRYAADGKTELQVDHFRTDGSLLLSDRRDGHQEGVVGGRSLVLCDRSGEPIRSWGKSWSLYSWWLDRLTKGADAFLIVDSRPMAEYLRTYRKPGRATVHVVHGSHLLRGRVGPWGRLVPSRAAVFRDLDAFDSVVFLTHRQRRDAELLSGRHRNLAVIPNSRPLPPLEKQRTDRARNAGAMLSALSELKRVDHGIRAVLLARRLTGTDLHLDIYGEGHLRRALQRQIAEAHAEEFIRLHGYQPDARDRLAEVSFLLMTSRTEGFALVLLEAMAAGCIPISYDIRYGPAELIEHGENGFLVSKGGAGALAHAILQLQRMPPEQVDRMRRNARRTAERYTDEAVLPLWTAELTAALARNRASLP</sequence>
<evidence type="ECO:0000259" key="1">
    <source>
        <dbReference type="Pfam" id="PF00534"/>
    </source>
</evidence>
<dbReference type="Gene3D" id="3.40.50.2000">
    <property type="entry name" value="Glycogen Phosphorylase B"/>
    <property type="match status" value="3"/>
</dbReference>
<dbReference type="EMBL" id="JBHLTG010000002">
    <property type="protein sequence ID" value="MFC0678510.1"/>
    <property type="molecule type" value="Genomic_DNA"/>
</dbReference>
<reference evidence="2 3" key="1">
    <citation type="submission" date="2024-09" db="EMBL/GenBank/DDBJ databases">
        <authorList>
            <person name="Sun Q."/>
            <person name="Mori K."/>
        </authorList>
    </citation>
    <scope>NUCLEOTIDE SEQUENCE [LARGE SCALE GENOMIC DNA]</scope>
    <source>
        <strain evidence="2 3">KCTC 23076</strain>
    </source>
</reference>
<dbReference type="SUPFAM" id="SSF53756">
    <property type="entry name" value="UDP-Glycosyltransferase/glycogen phosphorylase"/>
    <property type="match status" value="1"/>
</dbReference>
<dbReference type="GO" id="GO:0016757">
    <property type="term" value="F:glycosyltransferase activity"/>
    <property type="evidence" value="ECO:0007669"/>
    <property type="project" value="UniProtKB-KW"/>
</dbReference>
<keyword evidence="2" id="KW-0808">Transferase</keyword>
<gene>
    <name evidence="2" type="ORF">ACFFGH_11740</name>
</gene>
<accession>A0ABV6RNE1</accession>
<dbReference type="RefSeq" id="WP_386668432.1">
    <property type="nucleotide sequence ID" value="NZ_JBHLTG010000002.1"/>
</dbReference>
<feature type="domain" description="Glycosyl transferase family 1" evidence="1">
    <location>
        <begin position="301"/>
        <end position="453"/>
    </location>
</feature>
<dbReference type="EC" id="2.4.-.-" evidence="2"/>
<comment type="caution">
    <text evidence="2">The sequence shown here is derived from an EMBL/GenBank/DDBJ whole genome shotgun (WGS) entry which is preliminary data.</text>
</comment>